<dbReference type="InterPro" id="IPR051187">
    <property type="entry name" value="Pre-mRNA_3'-end_processing_reg"/>
</dbReference>
<comment type="subcellular location">
    <subcellularLocation>
        <location evidence="1">Nucleus</location>
    </subcellularLocation>
</comment>
<evidence type="ECO:0000256" key="3">
    <source>
        <dbReference type="ARBA" id="ARBA00022664"/>
    </source>
</evidence>
<keyword evidence="4" id="KW-0539">Nucleus</keyword>
<keyword evidence="3" id="KW-0507">mRNA processing</keyword>
<evidence type="ECO:0000256" key="1">
    <source>
        <dbReference type="ARBA" id="ARBA00004123"/>
    </source>
</evidence>
<evidence type="ECO:0000256" key="5">
    <source>
        <dbReference type="SAM" id="MobiDB-lite"/>
    </source>
</evidence>
<evidence type="ECO:0000256" key="2">
    <source>
        <dbReference type="ARBA" id="ARBA00007459"/>
    </source>
</evidence>
<keyword evidence="8" id="KW-1185">Reference proteome</keyword>
<dbReference type="GO" id="GO:0005634">
    <property type="term" value="C:nucleus"/>
    <property type="evidence" value="ECO:0007669"/>
    <property type="project" value="UniProtKB-SubCell"/>
</dbReference>
<dbReference type="KEGG" id="spu:105436933"/>
<feature type="compositionally biased region" description="Acidic residues" evidence="5">
    <location>
        <begin position="1"/>
        <end position="19"/>
    </location>
</feature>
<dbReference type="AlphaFoldDB" id="A0A7M7SWU5"/>
<feature type="domain" description="Pre-mRNA polyadenylation factor Fip1" evidence="6">
    <location>
        <begin position="177"/>
        <end position="218"/>
    </location>
</feature>
<accession>A0A7M7SWU5</accession>
<dbReference type="InParanoid" id="A0A7M7SWU5"/>
<reference evidence="7" key="2">
    <citation type="submission" date="2021-01" db="UniProtKB">
        <authorList>
            <consortium name="EnsemblMetazoa"/>
        </authorList>
    </citation>
    <scope>IDENTIFICATION</scope>
</reference>
<dbReference type="PANTHER" id="PTHR13484">
    <property type="entry name" value="FIP1-LIKE 1 PROTEIN"/>
    <property type="match status" value="1"/>
</dbReference>
<feature type="compositionally biased region" description="Polar residues" evidence="5">
    <location>
        <begin position="236"/>
        <end position="267"/>
    </location>
</feature>
<reference evidence="8" key="1">
    <citation type="submission" date="2015-02" db="EMBL/GenBank/DDBJ databases">
        <title>Genome sequencing for Strongylocentrotus purpuratus.</title>
        <authorList>
            <person name="Murali S."/>
            <person name="Liu Y."/>
            <person name="Vee V."/>
            <person name="English A."/>
            <person name="Wang M."/>
            <person name="Skinner E."/>
            <person name="Han Y."/>
            <person name="Muzny D.M."/>
            <person name="Worley K.C."/>
            <person name="Gibbs R.A."/>
        </authorList>
    </citation>
    <scope>NUCLEOTIDE SEQUENCE</scope>
</reference>
<evidence type="ECO:0000313" key="7">
    <source>
        <dbReference type="EnsemblMetazoa" id="XP_030837155"/>
    </source>
</evidence>
<dbReference type="GO" id="GO:0006397">
    <property type="term" value="P:mRNA processing"/>
    <property type="evidence" value="ECO:0007669"/>
    <property type="project" value="UniProtKB-KW"/>
</dbReference>
<dbReference type="Pfam" id="PF05182">
    <property type="entry name" value="Fip1"/>
    <property type="match status" value="1"/>
</dbReference>
<dbReference type="GeneID" id="105436933"/>
<organism evidence="7 8">
    <name type="scientific">Strongylocentrotus purpuratus</name>
    <name type="common">Purple sea urchin</name>
    <dbReference type="NCBI Taxonomy" id="7668"/>
    <lineage>
        <taxon>Eukaryota</taxon>
        <taxon>Metazoa</taxon>
        <taxon>Echinodermata</taxon>
        <taxon>Eleutherozoa</taxon>
        <taxon>Echinozoa</taxon>
        <taxon>Echinoidea</taxon>
        <taxon>Euechinoidea</taxon>
        <taxon>Echinacea</taxon>
        <taxon>Camarodonta</taxon>
        <taxon>Echinidea</taxon>
        <taxon>Strongylocentrotidae</taxon>
        <taxon>Strongylocentrotus</taxon>
    </lineage>
</organism>
<feature type="compositionally biased region" description="Low complexity" evidence="5">
    <location>
        <begin position="139"/>
        <end position="150"/>
    </location>
</feature>
<dbReference type="PANTHER" id="PTHR13484:SF0">
    <property type="entry name" value="PRE-MRNA 3'-END-PROCESSING FACTOR FIP1"/>
    <property type="match status" value="1"/>
</dbReference>
<dbReference type="InterPro" id="IPR007854">
    <property type="entry name" value="Fip1_dom"/>
</dbReference>
<feature type="compositionally biased region" description="Polar residues" evidence="5">
    <location>
        <begin position="21"/>
        <end position="35"/>
    </location>
</feature>
<feature type="compositionally biased region" description="Low complexity" evidence="5">
    <location>
        <begin position="110"/>
        <end position="121"/>
    </location>
</feature>
<proteinExistence type="inferred from homology"/>
<protein>
    <recommendedName>
        <fullName evidence="6">Pre-mRNA polyadenylation factor Fip1 domain-containing protein</fullName>
    </recommendedName>
</protein>
<evidence type="ECO:0000313" key="8">
    <source>
        <dbReference type="Proteomes" id="UP000007110"/>
    </source>
</evidence>
<evidence type="ECO:0000259" key="6">
    <source>
        <dbReference type="Pfam" id="PF05182"/>
    </source>
</evidence>
<feature type="compositionally biased region" description="Acidic residues" evidence="5">
    <location>
        <begin position="83"/>
        <end position="107"/>
    </location>
</feature>
<dbReference type="Proteomes" id="UP000007110">
    <property type="component" value="Unassembled WGS sequence"/>
</dbReference>
<evidence type="ECO:0000256" key="4">
    <source>
        <dbReference type="ARBA" id="ARBA00023242"/>
    </source>
</evidence>
<feature type="region of interest" description="Disordered" evidence="5">
    <location>
        <begin position="1"/>
        <end position="161"/>
    </location>
</feature>
<sequence>MAEEDEDSWLYGDGNEEEVPSATSPAAVTKSSSLSADAPPFMSKVPSAADPDNEPQEPMQVDAPPEEGAAETQAKDPGADDGGGGDDNDDDDDDSDDSDDDSDEDQVEVTIGPIKTGPTTPHVSYGQTAVKHSPYTKVATPTSQPATTPAVSHPKPVGKGLDIEAESNVNGVGLYSYELEAQEDKPWRKPGADLTDYFNYGFNEESWTAYCEKQRRLRSETGGVSLPVKNFMPYTPTASSSKEPTTPDSRKLSSAITVSSYTNGEWP</sequence>
<feature type="region of interest" description="Disordered" evidence="5">
    <location>
        <begin position="221"/>
        <end position="267"/>
    </location>
</feature>
<dbReference type="OrthoDB" id="1917198at2759"/>
<dbReference type="OMA" id="EESWTAY"/>
<dbReference type="RefSeq" id="XP_030837155.1">
    <property type="nucleotide sequence ID" value="XM_030981295.1"/>
</dbReference>
<name>A0A7M7SWU5_STRPU</name>
<comment type="similarity">
    <text evidence="2">Belongs to the FIP1 family.</text>
</comment>
<dbReference type="EnsemblMetazoa" id="XM_030981295">
    <property type="protein sequence ID" value="XP_030837155"/>
    <property type="gene ID" value="LOC105436933"/>
</dbReference>